<gene>
    <name evidence="1" type="ORF">F7645_03585</name>
</gene>
<evidence type="ECO:0000313" key="1">
    <source>
        <dbReference type="EMBL" id="MBE7694512.1"/>
    </source>
</evidence>
<evidence type="ECO:0000313" key="2">
    <source>
        <dbReference type="Proteomes" id="UP000806077"/>
    </source>
</evidence>
<organism evidence="1 2">
    <name type="scientific">Tenacibaculum finnmarkense genomovar finnmarkense</name>
    <dbReference type="NCBI Taxonomy" id="1458503"/>
    <lineage>
        <taxon>Bacteria</taxon>
        <taxon>Pseudomonadati</taxon>
        <taxon>Bacteroidota</taxon>
        <taxon>Flavobacteriia</taxon>
        <taxon>Flavobacteriales</taxon>
        <taxon>Flavobacteriaceae</taxon>
        <taxon>Tenacibaculum</taxon>
        <taxon>Tenacibaculum finnmarkense</taxon>
    </lineage>
</organism>
<dbReference type="EMBL" id="WXXV01000003">
    <property type="protein sequence ID" value="MBE7694512.1"/>
    <property type="molecule type" value="Genomic_DNA"/>
</dbReference>
<dbReference type="RefSeq" id="WP_101955087.1">
    <property type="nucleotide sequence ID" value="NZ_JAJHTL010000003.1"/>
</dbReference>
<reference evidence="1 2" key="1">
    <citation type="journal article" date="2020" name="Int. J. Syst. Evol. Microbiol.">
        <title>Tenacibaculum piscium sp. nov., isolated from skin ulcers of sea-farmed fish, and description of Tenacibaculum finnmarkense sp. nov. with subdivision into genomovars finnmarkense and ulcerans.</title>
        <authorList>
            <person name="Olsen A.B."/>
            <person name="Spilsberg B."/>
            <person name="Nilsen H.K."/>
            <person name="Lagesen K."/>
            <person name="Gulla S."/>
            <person name="Avendano-Herrera R."/>
            <person name="Irgang R."/>
            <person name="Duchaud E."/>
            <person name="Colquhoun D.J."/>
        </authorList>
    </citation>
    <scope>NUCLEOTIDE SEQUENCE [LARGE SCALE GENOMIC DNA]</scope>
    <source>
        <strain evidence="1 2">TNO037</strain>
    </source>
</reference>
<accession>A0AAP1REN7</accession>
<name>A0AAP1REN7_9FLAO</name>
<protein>
    <submittedName>
        <fullName evidence="1">Uncharacterized protein</fullName>
    </submittedName>
</protein>
<proteinExistence type="predicted"/>
<keyword evidence="2" id="KW-1185">Reference proteome</keyword>
<sequence>MNLKRTEKTVLNNLLNIIPANKMLLTVYYNCAGIIYSDELLQDEIQAKSEFIKTITKVKAEIYKKPSVTIYNSNARLLIRKVSQYNLLSR</sequence>
<comment type="caution">
    <text evidence="1">The sequence shown here is derived from an EMBL/GenBank/DDBJ whole genome shotgun (WGS) entry which is preliminary data.</text>
</comment>
<dbReference type="Proteomes" id="UP000806077">
    <property type="component" value="Unassembled WGS sequence"/>
</dbReference>
<dbReference type="AlphaFoldDB" id="A0AAP1REN7"/>